<accession>A0ABR9VSZ0</accession>
<dbReference type="InterPro" id="IPR050361">
    <property type="entry name" value="MPP/UQCRC_Complex"/>
</dbReference>
<evidence type="ECO:0000256" key="2">
    <source>
        <dbReference type="RuleBase" id="RU004447"/>
    </source>
</evidence>
<keyword evidence="6" id="KW-1185">Reference proteome</keyword>
<evidence type="ECO:0000259" key="3">
    <source>
        <dbReference type="Pfam" id="PF00675"/>
    </source>
</evidence>
<protein>
    <submittedName>
        <fullName evidence="5">Insulinase family protein</fullName>
    </submittedName>
</protein>
<evidence type="ECO:0000313" key="6">
    <source>
        <dbReference type="Proteomes" id="UP000658720"/>
    </source>
</evidence>
<dbReference type="PANTHER" id="PTHR11851">
    <property type="entry name" value="METALLOPROTEASE"/>
    <property type="match status" value="1"/>
</dbReference>
<dbReference type="PANTHER" id="PTHR11851:SF49">
    <property type="entry name" value="MITOCHONDRIAL-PROCESSING PEPTIDASE SUBUNIT ALPHA"/>
    <property type="match status" value="1"/>
</dbReference>
<dbReference type="Proteomes" id="UP000658720">
    <property type="component" value="Unassembled WGS sequence"/>
</dbReference>
<evidence type="ECO:0000259" key="4">
    <source>
        <dbReference type="Pfam" id="PF05193"/>
    </source>
</evidence>
<dbReference type="InterPro" id="IPR011765">
    <property type="entry name" value="Pept_M16_N"/>
</dbReference>
<comment type="caution">
    <text evidence="5">The sequence shown here is derived from an EMBL/GenBank/DDBJ whole genome shotgun (WGS) entry which is preliminary data.</text>
</comment>
<dbReference type="SUPFAM" id="SSF63411">
    <property type="entry name" value="LuxS/MPP-like metallohydrolase"/>
    <property type="match status" value="2"/>
</dbReference>
<dbReference type="InterPro" id="IPR011249">
    <property type="entry name" value="Metalloenz_LuxS/M16"/>
</dbReference>
<reference evidence="5 6" key="1">
    <citation type="submission" date="2020-10" db="EMBL/GenBank/DDBJ databases">
        <authorList>
            <person name="Castelo-Branco R."/>
            <person name="Eusebio N."/>
            <person name="Adriana R."/>
            <person name="Vieira A."/>
            <person name="Brugerolle De Fraissinette N."/>
            <person name="Rezende De Castro R."/>
            <person name="Schneider M.P."/>
            <person name="Vasconcelos V."/>
            <person name="Leao P.N."/>
        </authorList>
    </citation>
    <scope>NUCLEOTIDE SEQUENCE [LARGE SCALE GENOMIC DNA]</scope>
    <source>
        <strain evidence="5 6">LEGE 00031</strain>
    </source>
</reference>
<dbReference type="EMBL" id="JADEVV010000030">
    <property type="protein sequence ID" value="MBE9254454.1"/>
    <property type="molecule type" value="Genomic_DNA"/>
</dbReference>
<dbReference type="Pfam" id="PF00675">
    <property type="entry name" value="Peptidase_M16"/>
    <property type="match status" value="1"/>
</dbReference>
<comment type="similarity">
    <text evidence="1 2">Belongs to the peptidase M16 family.</text>
</comment>
<dbReference type="InterPro" id="IPR001431">
    <property type="entry name" value="Pept_M16_Zn_BS"/>
</dbReference>
<organism evidence="5 6">
    <name type="scientific">Synechocystis salina LEGE 00031</name>
    <dbReference type="NCBI Taxonomy" id="1828736"/>
    <lineage>
        <taxon>Bacteria</taxon>
        <taxon>Bacillati</taxon>
        <taxon>Cyanobacteriota</taxon>
        <taxon>Cyanophyceae</taxon>
        <taxon>Synechococcales</taxon>
        <taxon>Merismopediaceae</taxon>
        <taxon>Synechocystis</taxon>
    </lineage>
</organism>
<evidence type="ECO:0000256" key="1">
    <source>
        <dbReference type="ARBA" id="ARBA00007261"/>
    </source>
</evidence>
<dbReference type="InterPro" id="IPR007863">
    <property type="entry name" value="Peptidase_M16_C"/>
</dbReference>
<proteinExistence type="inferred from homology"/>
<dbReference type="Gene3D" id="3.30.830.10">
    <property type="entry name" value="Metalloenzyme, LuxS/M16 peptidase-like"/>
    <property type="match status" value="2"/>
</dbReference>
<name>A0ABR9VSZ0_9SYNC</name>
<feature type="domain" description="Peptidase M16 C-terminal" evidence="4">
    <location>
        <begin position="176"/>
        <end position="358"/>
    </location>
</feature>
<sequence length="428" mass="48172">MTPSLLPPRLNRPHIEVLPNGLTIIAEQMPVEAVSFQLWLRVGSRWEGDDINGTAHFLEHMVFKGTPRLAMGEFERAIESRGAGTNAATSQDYTQFYFTSAPQDFEHLAPLQLDVVLNPTIADGPFERERLVVLEEIRRSQDDPQRRIFQQVVQLAFPHTPYARPVLGAREIITHLQAQQMRDFHAHWYQPQAITATVVGNRPVAHLVETVANSFADCYRVKSPSQTLTPPPVNIPPPFTKVETTTVVDKALQQARLILLWRSPGLDQFEQTIPLGVLAVILGRGRVSRLFRELREEKGLVTAIGASNSTQATQGMFYISAQLPTENIPTVERCILDHIERLQNEPVPEKDLERIRTQVANRFVFGNERPGDRANLYGYYYAQIGDLEPALTYPEQIQALTAEDLQRSAQTYLSPTAYGKVVALPEPL</sequence>
<dbReference type="Pfam" id="PF05193">
    <property type="entry name" value="Peptidase_M16_C"/>
    <property type="match status" value="1"/>
</dbReference>
<gene>
    <name evidence="5" type="ORF">IQ217_11495</name>
</gene>
<feature type="domain" description="Peptidase M16 N-terminal" evidence="3">
    <location>
        <begin position="26"/>
        <end position="169"/>
    </location>
</feature>
<dbReference type="RefSeq" id="WP_194020041.1">
    <property type="nucleotide sequence ID" value="NZ_JADEVV010000030.1"/>
</dbReference>
<evidence type="ECO:0000313" key="5">
    <source>
        <dbReference type="EMBL" id="MBE9254454.1"/>
    </source>
</evidence>
<dbReference type="PROSITE" id="PS00143">
    <property type="entry name" value="INSULINASE"/>
    <property type="match status" value="1"/>
</dbReference>